<dbReference type="Proteomes" id="UP000317940">
    <property type="component" value="Unassembled WGS sequence"/>
</dbReference>
<comment type="similarity">
    <text evidence="2">Belongs to the bacterial PQQ dehydrogenase family.</text>
</comment>
<comment type="caution">
    <text evidence="6">The sequence shown here is derived from an EMBL/GenBank/DDBJ whole genome shotgun (WGS) entry which is preliminary data.</text>
</comment>
<reference evidence="6 7" key="1">
    <citation type="submission" date="2019-06" db="EMBL/GenBank/DDBJ databases">
        <title>Sequencing the genomes of 1000 actinobacteria strains.</title>
        <authorList>
            <person name="Klenk H.-P."/>
        </authorList>
    </citation>
    <scope>NUCLEOTIDE SEQUENCE [LARGE SCALE GENOMIC DNA]</scope>
    <source>
        <strain evidence="6 7">DSM 44826</strain>
    </source>
</reference>
<dbReference type="PANTHER" id="PTHR32303:SF10">
    <property type="entry name" value="OUTER MEMBRANE PROTEIN ASSEMBLY FACTOR BAMB"/>
    <property type="match status" value="1"/>
</dbReference>
<dbReference type="OrthoDB" id="256225at2"/>
<name>A0A561UCI1_9ACTN</name>
<dbReference type="EMBL" id="VIWT01000001">
    <property type="protein sequence ID" value="TWF97066.1"/>
    <property type="molecule type" value="Genomic_DNA"/>
</dbReference>
<protein>
    <submittedName>
        <fullName evidence="6">Polyvinyl alcohol dehydrogenase (Cytochrome)</fullName>
    </submittedName>
</protein>
<dbReference type="Pfam" id="PF13360">
    <property type="entry name" value="PQQ_2"/>
    <property type="match status" value="2"/>
</dbReference>
<comment type="cofactor">
    <cofactor evidence="1">
        <name>pyrroloquinoline quinone</name>
        <dbReference type="ChEBI" id="CHEBI:58442"/>
    </cofactor>
</comment>
<evidence type="ECO:0000313" key="7">
    <source>
        <dbReference type="Proteomes" id="UP000317940"/>
    </source>
</evidence>
<keyword evidence="4" id="KW-0732">Signal</keyword>
<dbReference type="RefSeq" id="WP_145903339.1">
    <property type="nucleotide sequence ID" value="NZ_BAAAMZ010000043.1"/>
</dbReference>
<evidence type="ECO:0000256" key="2">
    <source>
        <dbReference type="ARBA" id="ARBA00008156"/>
    </source>
</evidence>
<dbReference type="InterPro" id="IPR002372">
    <property type="entry name" value="PQQ_rpt_dom"/>
</dbReference>
<feature type="signal peptide" evidence="4">
    <location>
        <begin position="1"/>
        <end position="26"/>
    </location>
</feature>
<keyword evidence="7" id="KW-1185">Reference proteome</keyword>
<evidence type="ECO:0000259" key="5">
    <source>
        <dbReference type="Pfam" id="PF13360"/>
    </source>
</evidence>
<feature type="domain" description="Pyrrolo-quinoline quinone repeat" evidence="5">
    <location>
        <begin position="86"/>
        <end position="201"/>
    </location>
</feature>
<dbReference type="InterPro" id="IPR018391">
    <property type="entry name" value="PQQ_b-propeller_rpt"/>
</dbReference>
<feature type="chain" id="PRO_5039509773" evidence="4">
    <location>
        <begin position="27"/>
        <end position="542"/>
    </location>
</feature>
<dbReference type="InterPro" id="IPR006311">
    <property type="entry name" value="TAT_signal"/>
</dbReference>
<organism evidence="6 7">
    <name type="scientific">Kitasatospora viridis</name>
    <dbReference type="NCBI Taxonomy" id="281105"/>
    <lineage>
        <taxon>Bacteria</taxon>
        <taxon>Bacillati</taxon>
        <taxon>Actinomycetota</taxon>
        <taxon>Actinomycetes</taxon>
        <taxon>Kitasatosporales</taxon>
        <taxon>Streptomycetaceae</taxon>
        <taxon>Kitasatospora</taxon>
    </lineage>
</organism>
<dbReference type="Gene3D" id="2.140.10.10">
    <property type="entry name" value="Quinoprotein alcohol dehydrogenase-like superfamily"/>
    <property type="match status" value="1"/>
</dbReference>
<dbReference type="PROSITE" id="PS51318">
    <property type="entry name" value="TAT"/>
    <property type="match status" value="1"/>
</dbReference>
<proteinExistence type="inferred from homology"/>
<evidence type="ECO:0000313" key="6">
    <source>
        <dbReference type="EMBL" id="TWF97066.1"/>
    </source>
</evidence>
<dbReference type="GO" id="GO:0016491">
    <property type="term" value="F:oxidoreductase activity"/>
    <property type="evidence" value="ECO:0007669"/>
    <property type="project" value="UniProtKB-KW"/>
</dbReference>
<dbReference type="SUPFAM" id="SSF50998">
    <property type="entry name" value="Quinoprotein alcohol dehydrogenase-like"/>
    <property type="match status" value="1"/>
</dbReference>
<feature type="domain" description="Pyrrolo-quinoline quinone repeat" evidence="5">
    <location>
        <begin position="382"/>
        <end position="520"/>
    </location>
</feature>
<evidence type="ECO:0000256" key="3">
    <source>
        <dbReference type="ARBA" id="ARBA00023002"/>
    </source>
</evidence>
<sequence length="542" mass="55655">MPQSTARRWRASLLAAAALLAAGSLAGAPAQGAAASPALTVGSTVGSTDGFAGPDWTMGGQNLANTRSNPFEHTISTANAGQLAAKWHLTTHGDVSATPAVVGGAVYLTDWGGYVSKLDAHTGQVIWSHQVSDYAGVTGAISRTSPAVVGDRLYIGDMNGAHLYAIDTRTGQLVWSTQLDTHTGAILTQSPVVFDGVVYQGVSSSEEQLAGDPSYPCCSFRGSFNAISADTGKLLWRTYTIPDNGGATNGYSGGAVWGSTPAIDPRRGLVYITTGNNYEVPASVQACEAGGKTADQCTDPNNHIDSILALDLRTGALRWSSGSPTFDAYNSGCFTGPPPNNCPTDLGQDWDFAQGAQLFTVVGADGRSHDLVGAGQKSGVYWALDRDTGAVVWSSAVLPGSADGGMMWGSATDGKRIYVAGVDAASSPYTLPNGQTITYGSFAALDPATGKILWQVADPSGGHAMGALTVANGVVYGASLSGHLYAFDAATGTVLWDYQAPGASVAGPAVVDGTAYWGDGYSNWLGGPSHATDFYAFTPGGH</sequence>
<gene>
    <name evidence="6" type="ORF">FHX73_11841</name>
</gene>
<accession>A0A561UCI1</accession>
<dbReference type="SMART" id="SM00564">
    <property type="entry name" value="PQQ"/>
    <property type="match status" value="7"/>
</dbReference>
<evidence type="ECO:0000256" key="4">
    <source>
        <dbReference type="SAM" id="SignalP"/>
    </source>
</evidence>
<dbReference type="AlphaFoldDB" id="A0A561UCI1"/>
<dbReference type="InterPro" id="IPR011047">
    <property type="entry name" value="Quinoprotein_ADH-like_sf"/>
</dbReference>
<keyword evidence="3" id="KW-0560">Oxidoreductase</keyword>
<evidence type="ECO:0000256" key="1">
    <source>
        <dbReference type="ARBA" id="ARBA00001931"/>
    </source>
</evidence>
<dbReference type="PANTHER" id="PTHR32303">
    <property type="entry name" value="QUINOPROTEIN ALCOHOL DEHYDROGENASE (CYTOCHROME C)"/>
    <property type="match status" value="1"/>
</dbReference>